<evidence type="ECO:0000313" key="2">
    <source>
        <dbReference type="EMBL" id="HIU35953.1"/>
    </source>
</evidence>
<comment type="caution">
    <text evidence="2">The sequence shown here is derived from an EMBL/GenBank/DDBJ whole genome shotgun (WGS) entry which is preliminary data.</text>
</comment>
<reference evidence="2" key="1">
    <citation type="submission" date="2020-10" db="EMBL/GenBank/DDBJ databases">
        <authorList>
            <person name="Gilroy R."/>
        </authorList>
    </citation>
    <scope>NUCLEOTIDE SEQUENCE</scope>
    <source>
        <strain evidence="2">ChiGjej1B1-19959</strain>
    </source>
</reference>
<proteinExistence type="predicted"/>
<reference evidence="2" key="2">
    <citation type="journal article" date="2021" name="PeerJ">
        <title>Extensive microbial diversity within the chicken gut microbiome revealed by metagenomics and culture.</title>
        <authorList>
            <person name="Gilroy R."/>
            <person name="Ravi A."/>
            <person name="Getino M."/>
            <person name="Pursley I."/>
            <person name="Horton D.L."/>
            <person name="Alikhan N.F."/>
            <person name="Baker D."/>
            <person name="Gharbi K."/>
            <person name="Hall N."/>
            <person name="Watson M."/>
            <person name="Adriaenssens E.M."/>
            <person name="Foster-Nyarko E."/>
            <person name="Jarju S."/>
            <person name="Secka A."/>
            <person name="Antonio M."/>
            <person name="Oren A."/>
            <person name="Chaudhuri R.R."/>
            <person name="La Ragione R."/>
            <person name="Hildebrand F."/>
            <person name="Pallen M.J."/>
        </authorList>
    </citation>
    <scope>NUCLEOTIDE SEQUENCE</scope>
    <source>
        <strain evidence="2">ChiGjej1B1-19959</strain>
    </source>
</reference>
<dbReference type="InterPro" id="IPR001387">
    <property type="entry name" value="Cro/C1-type_HTH"/>
</dbReference>
<evidence type="ECO:0000259" key="1">
    <source>
        <dbReference type="PROSITE" id="PS50943"/>
    </source>
</evidence>
<dbReference type="EMBL" id="DVMW01000030">
    <property type="protein sequence ID" value="HIU35953.1"/>
    <property type="molecule type" value="Genomic_DNA"/>
</dbReference>
<dbReference type="PROSITE" id="PS50943">
    <property type="entry name" value="HTH_CROC1"/>
    <property type="match status" value="1"/>
</dbReference>
<dbReference type="Proteomes" id="UP000824071">
    <property type="component" value="Unassembled WGS sequence"/>
</dbReference>
<dbReference type="GO" id="GO:0003677">
    <property type="term" value="F:DNA binding"/>
    <property type="evidence" value="ECO:0007669"/>
    <property type="project" value="InterPro"/>
</dbReference>
<feature type="domain" description="HTH cro/C1-type" evidence="1">
    <location>
        <begin position="11"/>
        <end position="66"/>
    </location>
</feature>
<gene>
    <name evidence="2" type="ORF">IAC53_05005</name>
</gene>
<dbReference type="AlphaFoldDB" id="A0A9D1LCW6"/>
<organism evidence="2 3">
    <name type="scientific">Candidatus Fimenecus excrementigallinarum</name>
    <dbReference type="NCBI Taxonomy" id="2840816"/>
    <lineage>
        <taxon>Bacteria</taxon>
        <taxon>Bacillati</taxon>
        <taxon>Bacillota</taxon>
        <taxon>Clostridia</taxon>
        <taxon>Candidatus Fimenecus</taxon>
    </lineage>
</organism>
<evidence type="ECO:0000313" key="3">
    <source>
        <dbReference type="Proteomes" id="UP000824071"/>
    </source>
</evidence>
<dbReference type="InterPro" id="IPR010982">
    <property type="entry name" value="Lambda_DNA-bd_dom_sf"/>
</dbReference>
<protein>
    <submittedName>
        <fullName evidence="2">Helix-turn-helix transcriptional regulator</fullName>
    </submittedName>
</protein>
<dbReference type="Pfam" id="PF13443">
    <property type="entry name" value="HTH_26"/>
    <property type="match status" value="1"/>
</dbReference>
<dbReference type="Gene3D" id="1.10.260.40">
    <property type="entry name" value="lambda repressor-like DNA-binding domains"/>
    <property type="match status" value="1"/>
</dbReference>
<accession>A0A9D1LCW6</accession>
<dbReference type="SUPFAM" id="SSF47413">
    <property type="entry name" value="lambda repressor-like DNA-binding domains"/>
    <property type="match status" value="1"/>
</dbReference>
<sequence>MGVKDAVADRVRELCAQRGMAYNALAVQAGVTPSTVYSLLDETRRDVSVVTVKKLCDGLNITLGEFFSTPAFDALEQEIR</sequence>
<dbReference type="SMART" id="SM00530">
    <property type="entry name" value="HTH_XRE"/>
    <property type="match status" value="1"/>
</dbReference>
<name>A0A9D1LCW6_9FIRM</name>
<dbReference type="CDD" id="cd00093">
    <property type="entry name" value="HTH_XRE"/>
    <property type="match status" value="1"/>
</dbReference>